<evidence type="ECO:0000256" key="1">
    <source>
        <dbReference type="ARBA" id="ARBA00001946"/>
    </source>
</evidence>
<dbReference type="InterPro" id="IPR011009">
    <property type="entry name" value="Kinase-like_dom_sf"/>
</dbReference>
<dbReference type="AlphaFoldDB" id="A0A7S2XLN2"/>
<dbReference type="PROSITE" id="PS00108">
    <property type="entry name" value="PROTEIN_KINASE_ST"/>
    <property type="match status" value="1"/>
</dbReference>
<dbReference type="InterPro" id="IPR018490">
    <property type="entry name" value="cNMP-bd_dom_sf"/>
</dbReference>
<comment type="cofactor">
    <cofactor evidence="1">
        <name>Mg(2+)</name>
        <dbReference type="ChEBI" id="CHEBI:18420"/>
    </cofactor>
</comment>
<dbReference type="GO" id="GO:0005509">
    <property type="term" value="F:calcium ion binding"/>
    <property type="evidence" value="ECO:0007669"/>
    <property type="project" value="InterPro"/>
</dbReference>
<dbReference type="EMBL" id="HBHQ01008306">
    <property type="protein sequence ID" value="CAD9813718.1"/>
    <property type="molecule type" value="Transcribed_RNA"/>
</dbReference>
<dbReference type="PROSITE" id="PS00018">
    <property type="entry name" value="EF_HAND_1"/>
    <property type="match status" value="2"/>
</dbReference>
<evidence type="ECO:0000259" key="14">
    <source>
        <dbReference type="PROSITE" id="PS50042"/>
    </source>
</evidence>
<feature type="domain" description="Cyclic nucleotide-binding" evidence="14">
    <location>
        <begin position="579"/>
        <end position="681"/>
    </location>
</feature>
<dbReference type="InterPro" id="IPR011992">
    <property type="entry name" value="EF-hand-dom_pair"/>
</dbReference>
<dbReference type="PROSITE" id="PS50222">
    <property type="entry name" value="EF_HAND_2"/>
    <property type="match status" value="3"/>
</dbReference>
<dbReference type="CDD" id="cd00038">
    <property type="entry name" value="CAP_ED"/>
    <property type="match status" value="2"/>
</dbReference>
<dbReference type="Gene3D" id="1.10.238.10">
    <property type="entry name" value="EF-hand"/>
    <property type="match status" value="2"/>
</dbReference>
<dbReference type="PROSITE" id="PS50011">
    <property type="entry name" value="PROTEIN_KINASE_DOM"/>
    <property type="match status" value="1"/>
</dbReference>
<evidence type="ECO:0000256" key="9">
    <source>
        <dbReference type="ARBA" id="ARBA00022992"/>
    </source>
</evidence>
<feature type="domain" description="Protein kinase" evidence="13">
    <location>
        <begin position="160"/>
        <end position="450"/>
    </location>
</feature>
<evidence type="ECO:0000313" key="16">
    <source>
        <dbReference type="EMBL" id="CAD9813718.1"/>
    </source>
</evidence>
<keyword evidence="5 11" id="KW-0547">Nucleotide-binding</keyword>
<dbReference type="PROSITE" id="PS00107">
    <property type="entry name" value="PROTEIN_KINASE_ATP"/>
    <property type="match status" value="1"/>
</dbReference>
<feature type="region of interest" description="Disordered" evidence="12">
    <location>
        <begin position="116"/>
        <end position="139"/>
    </location>
</feature>
<comment type="similarity">
    <text evidence="10">Belongs to the protein kinase superfamily. Ser/Thr protein kinase family. CDPK subfamily.</text>
</comment>
<dbReference type="Pfam" id="PF13202">
    <property type="entry name" value="EF-hand_5"/>
    <property type="match status" value="1"/>
</dbReference>
<dbReference type="InterPro" id="IPR000719">
    <property type="entry name" value="Prot_kinase_dom"/>
</dbReference>
<proteinExistence type="inferred from homology"/>
<dbReference type="InterPro" id="IPR008271">
    <property type="entry name" value="Ser/Thr_kinase_AS"/>
</dbReference>
<organism evidence="16">
    <name type="scientific">Attheya septentrionalis</name>
    <dbReference type="NCBI Taxonomy" id="420275"/>
    <lineage>
        <taxon>Eukaryota</taxon>
        <taxon>Sar</taxon>
        <taxon>Stramenopiles</taxon>
        <taxon>Ochrophyta</taxon>
        <taxon>Bacillariophyta</taxon>
        <taxon>Coscinodiscophyceae</taxon>
        <taxon>Chaetocerotophycidae</taxon>
        <taxon>Chaetocerotales</taxon>
        <taxon>Attheyaceae</taxon>
        <taxon>Attheya</taxon>
    </lineage>
</organism>
<feature type="domain" description="EF-hand" evidence="15">
    <location>
        <begin position="830"/>
        <end position="865"/>
    </location>
</feature>
<keyword evidence="7" id="KW-0106">Calcium</keyword>
<dbReference type="SUPFAM" id="SSF51206">
    <property type="entry name" value="cAMP-binding domain-like"/>
    <property type="match status" value="2"/>
</dbReference>
<evidence type="ECO:0000256" key="5">
    <source>
        <dbReference type="ARBA" id="ARBA00022741"/>
    </source>
</evidence>
<dbReference type="InterPro" id="IPR017441">
    <property type="entry name" value="Protein_kinase_ATP_BS"/>
</dbReference>
<feature type="compositionally biased region" description="Polar residues" evidence="12">
    <location>
        <begin position="117"/>
        <end position="139"/>
    </location>
</feature>
<dbReference type="InterPro" id="IPR018247">
    <property type="entry name" value="EF_Hand_1_Ca_BS"/>
</dbReference>
<dbReference type="SMART" id="SM00100">
    <property type="entry name" value="cNMP"/>
    <property type="match status" value="2"/>
</dbReference>
<dbReference type="CDD" id="cd00051">
    <property type="entry name" value="EFh"/>
    <property type="match status" value="1"/>
</dbReference>
<evidence type="ECO:0000259" key="13">
    <source>
        <dbReference type="PROSITE" id="PS50011"/>
    </source>
</evidence>
<dbReference type="PANTHER" id="PTHR24349">
    <property type="entry name" value="SERINE/THREONINE-PROTEIN KINASE"/>
    <property type="match status" value="1"/>
</dbReference>
<dbReference type="GO" id="GO:0030553">
    <property type="term" value="F:cGMP binding"/>
    <property type="evidence" value="ECO:0007669"/>
    <property type="project" value="UniProtKB-KW"/>
</dbReference>
<dbReference type="SMART" id="SM00054">
    <property type="entry name" value="EFh"/>
    <property type="match status" value="3"/>
</dbReference>
<dbReference type="Pfam" id="PF13499">
    <property type="entry name" value="EF-hand_7"/>
    <property type="match status" value="1"/>
</dbReference>
<feature type="domain" description="Cyclic nucleotide-binding" evidence="14">
    <location>
        <begin position="706"/>
        <end position="796"/>
    </location>
</feature>
<evidence type="ECO:0000256" key="4">
    <source>
        <dbReference type="ARBA" id="ARBA00022679"/>
    </source>
</evidence>
<evidence type="ECO:0000256" key="7">
    <source>
        <dbReference type="ARBA" id="ARBA00022837"/>
    </source>
</evidence>
<evidence type="ECO:0008006" key="17">
    <source>
        <dbReference type="Google" id="ProtNLM"/>
    </source>
</evidence>
<evidence type="ECO:0000256" key="6">
    <source>
        <dbReference type="ARBA" id="ARBA00022777"/>
    </source>
</evidence>
<protein>
    <recommendedName>
        <fullName evidence="17">cGMP-dependent protein kinase</fullName>
    </recommendedName>
</protein>
<keyword evidence="2" id="KW-0723">Serine/threonine-protein kinase</keyword>
<keyword evidence="6" id="KW-0418">Kinase</keyword>
<keyword evidence="8 11" id="KW-0067">ATP-binding</keyword>
<dbReference type="InterPro" id="IPR050205">
    <property type="entry name" value="CDPK_Ser/Thr_kinases"/>
</dbReference>
<evidence type="ECO:0000256" key="10">
    <source>
        <dbReference type="ARBA" id="ARBA00024334"/>
    </source>
</evidence>
<dbReference type="PROSITE" id="PS50042">
    <property type="entry name" value="CNMP_BINDING_3"/>
    <property type="match status" value="2"/>
</dbReference>
<dbReference type="InterPro" id="IPR014710">
    <property type="entry name" value="RmlC-like_jellyroll"/>
</dbReference>
<gene>
    <name evidence="16" type="ORF">ASEP1449_LOCUS5543</name>
</gene>
<dbReference type="SUPFAM" id="SSF47473">
    <property type="entry name" value="EF-hand"/>
    <property type="match status" value="1"/>
</dbReference>
<dbReference type="GO" id="GO:0004674">
    <property type="term" value="F:protein serine/threonine kinase activity"/>
    <property type="evidence" value="ECO:0007669"/>
    <property type="project" value="UniProtKB-KW"/>
</dbReference>
<dbReference type="GO" id="GO:0005524">
    <property type="term" value="F:ATP binding"/>
    <property type="evidence" value="ECO:0007669"/>
    <property type="project" value="UniProtKB-UniRule"/>
</dbReference>
<evidence type="ECO:0000259" key="15">
    <source>
        <dbReference type="PROSITE" id="PS50222"/>
    </source>
</evidence>
<name>A0A7S2XLN2_9STRA</name>
<evidence type="ECO:0000256" key="3">
    <source>
        <dbReference type="ARBA" id="ARBA00022535"/>
    </source>
</evidence>
<dbReference type="InterPro" id="IPR000595">
    <property type="entry name" value="cNMP-bd_dom"/>
</dbReference>
<feature type="binding site" evidence="11">
    <location>
        <position position="189"/>
    </location>
    <ligand>
        <name>ATP</name>
        <dbReference type="ChEBI" id="CHEBI:30616"/>
    </ligand>
</feature>
<keyword evidence="3" id="KW-0140">cGMP</keyword>
<evidence type="ECO:0000256" key="8">
    <source>
        <dbReference type="ARBA" id="ARBA00022840"/>
    </source>
</evidence>
<dbReference type="Pfam" id="PF00069">
    <property type="entry name" value="Pkinase"/>
    <property type="match status" value="1"/>
</dbReference>
<dbReference type="Gene3D" id="1.10.510.10">
    <property type="entry name" value="Transferase(Phosphotransferase) domain 1"/>
    <property type="match status" value="1"/>
</dbReference>
<dbReference type="SMART" id="SM00220">
    <property type="entry name" value="S_TKc"/>
    <property type="match status" value="1"/>
</dbReference>
<evidence type="ECO:0000256" key="2">
    <source>
        <dbReference type="ARBA" id="ARBA00022527"/>
    </source>
</evidence>
<dbReference type="Gene3D" id="2.60.120.10">
    <property type="entry name" value="Jelly Rolls"/>
    <property type="match status" value="2"/>
</dbReference>
<dbReference type="SUPFAM" id="SSF56112">
    <property type="entry name" value="Protein kinase-like (PK-like)"/>
    <property type="match status" value="1"/>
</dbReference>
<sequence>MASTGRTMLRHRQCQVIASAMNQRILQRRILTADSRRLLSSNLVPKAATAHQNNSFFSTQQQDGSHVGLVAAALLAAAAALSQTRTRNDRMEGLPLAPWTRCDALTASAPSAALESDLSNRISSSSTSQDLARQQTQRKNVMLHRMKSLRARHMDDKYNVEWDNVLGEGAYGSVHPARVAATGEKVALKKISKRFTDTSSFKTETDALLRIYDNGGHPNISGLRDMYEDSNCFYLIMDLVKGGEMFEHLINYGAYSEADAARLIREVASALAFLHGVGVVHADLKPENLLLCSKQRRDGTIKLIDFGCAVVNDDLYDGEEQSMGGRDSEGKKKKVGQTISLDLSGVSSGTTAYWPPERFHRGHTTSEGTDMWSVGVILYIMMTGVHPFDVRGMSTDDEIEERIKRDPTPPMGPEFTGHLSSSAIDLIKKLMAADPNDRITADEMLQHPWILGETATTDKMIDSDKRLSRFKDLRNTLEAGIFAVLVSKGHRGMSLSESNRDSVEQAYKSKGREESDATSHIMKKAFEAFDLDGKGFVTSEDLGRVVSEATGSQLSPGETQEMLSETFEGEGNNVGPGTAMTQLSLSDFTRLFTRLKHKHFPRGHVIFRAGDEGDAMYFLNSGKIEVLTRKNQLVSILRHGDFFGEGSLLDENTTGKRFTTAKCATPVDVIKIKREDFDRYVASSASAKTALNVKWRARNLFYAKNLIRLQTNVKALTLEKGDIVYNEGDVGNAMYLVNEGELQAKHDGVCVHTYAQGDSFGESSLLLLRPRSSTVVCASDSCKVHQMTGEDFLAMVDASPEVASSLRDMCRKRLFKKAVKSSSLRLGRGLTDKDLLAAFHEADIDKTQHLNLDEVRILMHKMDPDFPESEIVALLKYVDTDGDGKCSLEEFKQLFRQFDKGNEVDHQQRIEETKQLENR</sequence>
<keyword evidence="4" id="KW-0808">Transferase</keyword>
<evidence type="ECO:0000256" key="11">
    <source>
        <dbReference type="PROSITE-ProRule" id="PRU10141"/>
    </source>
</evidence>
<evidence type="ECO:0000256" key="12">
    <source>
        <dbReference type="SAM" id="MobiDB-lite"/>
    </source>
</evidence>
<feature type="domain" description="EF-hand" evidence="15">
    <location>
        <begin position="517"/>
        <end position="552"/>
    </location>
</feature>
<dbReference type="Pfam" id="PF00027">
    <property type="entry name" value="cNMP_binding"/>
    <property type="match status" value="2"/>
</dbReference>
<reference evidence="16" key="1">
    <citation type="submission" date="2021-01" db="EMBL/GenBank/DDBJ databases">
        <authorList>
            <person name="Corre E."/>
            <person name="Pelletier E."/>
            <person name="Niang G."/>
            <person name="Scheremetjew M."/>
            <person name="Finn R."/>
            <person name="Kale V."/>
            <person name="Holt S."/>
            <person name="Cochrane G."/>
            <person name="Meng A."/>
            <person name="Brown T."/>
            <person name="Cohen L."/>
        </authorList>
    </citation>
    <scope>NUCLEOTIDE SEQUENCE</scope>
    <source>
        <strain evidence="16">CCMP2084</strain>
    </source>
</reference>
<feature type="domain" description="EF-hand" evidence="15">
    <location>
        <begin position="866"/>
        <end position="901"/>
    </location>
</feature>
<dbReference type="InterPro" id="IPR002048">
    <property type="entry name" value="EF_hand_dom"/>
</dbReference>
<keyword evidence="9" id="KW-0142">cGMP-binding</keyword>
<accession>A0A7S2XLN2</accession>